<reference evidence="2 3" key="1">
    <citation type="submission" date="2022-11" db="EMBL/GenBank/DDBJ databases">
        <title>Minimal conservation of predation-associated metabolite biosynthetic gene clusters underscores biosynthetic potential of Myxococcota including descriptions for ten novel species: Archangium lansinium sp. nov., Myxococcus landrumus sp. nov., Nannocystis bai.</title>
        <authorList>
            <person name="Ahearne A."/>
            <person name="Stevens C."/>
            <person name="Dowd S."/>
        </authorList>
    </citation>
    <scope>NUCLEOTIDE SEQUENCE [LARGE SCALE GENOMIC DNA]</scope>
    <source>
        <strain evidence="2 3">BB15-2</strain>
    </source>
</reference>
<proteinExistence type="predicted"/>
<dbReference type="EMBL" id="JAQNDL010000001">
    <property type="protein sequence ID" value="MDC0716260.1"/>
    <property type="molecule type" value="Genomic_DNA"/>
</dbReference>
<comment type="caution">
    <text evidence="2">The sequence shown here is derived from an EMBL/GenBank/DDBJ whole genome shotgun (WGS) entry which is preliminary data.</text>
</comment>
<dbReference type="RefSeq" id="WP_272084706.1">
    <property type="nucleotide sequence ID" value="NZ_JAQNDL010000001.1"/>
</dbReference>
<evidence type="ECO:0000313" key="3">
    <source>
        <dbReference type="Proteomes" id="UP001221686"/>
    </source>
</evidence>
<gene>
    <name evidence="2" type="ORF">POL25_05120</name>
</gene>
<dbReference type="PROSITE" id="PS51257">
    <property type="entry name" value="PROKAR_LIPOPROTEIN"/>
    <property type="match status" value="1"/>
</dbReference>
<name>A0ABT5DRI7_9BACT</name>
<evidence type="ECO:0008006" key="4">
    <source>
        <dbReference type="Google" id="ProtNLM"/>
    </source>
</evidence>
<evidence type="ECO:0000313" key="2">
    <source>
        <dbReference type="EMBL" id="MDC0716260.1"/>
    </source>
</evidence>
<dbReference type="Proteomes" id="UP001221686">
    <property type="component" value="Unassembled WGS sequence"/>
</dbReference>
<feature type="chain" id="PRO_5047294866" description="Lipoprotein" evidence="1">
    <location>
        <begin position="22"/>
        <end position="89"/>
    </location>
</feature>
<evidence type="ECO:0000256" key="1">
    <source>
        <dbReference type="SAM" id="SignalP"/>
    </source>
</evidence>
<sequence>MTRKSIGMSFVAALISGAACGGGMESQACKDYFAAVETCAAKAPAPKGDILRKMAATSKEGFAKNSNPMAVSESCKAMLTSLQADPDCK</sequence>
<protein>
    <recommendedName>
        <fullName evidence="4">Lipoprotein</fullName>
    </recommendedName>
</protein>
<feature type="signal peptide" evidence="1">
    <location>
        <begin position="1"/>
        <end position="21"/>
    </location>
</feature>
<organism evidence="2 3">
    <name type="scientific">Nannocystis bainbridge</name>
    <dbReference type="NCBI Taxonomy" id="2995303"/>
    <lineage>
        <taxon>Bacteria</taxon>
        <taxon>Pseudomonadati</taxon>
        <taxon>Myxococcota</taxon>
        <taxon>Polyangia</taxon>
        <taxon>Nannocystales</taxon>
        <taxon>Nannocystaceae</taxon>
        <taxon>Nannocystis</taxon>
    </lineage>
</organism>
<keyword evidence="1" id="KW-0732">Signal</keyword>
<accession>A0ABT5DRI7</accession>
<keyword evidence="3" id="KW-1185">Reference proteome</keyword>